<keyword evidence="5 9" id="KW-0493">Microtubule</keyword>
<dbReference type="GO" id="GO:0030473">
    <property type="term" value="P:nuclear migration along microtubule"/>
    <property type="evidence" value="ECO:0007669"/>
    <property type="project" value="UniProtKB-ARBA"/>
</dbReference>
<dbReference type="SUPFAM" id="SSF140612">
    <property type="entry name" value="EB1 dimerisation domain-like"/>
    <property type="match status" value="1"/>
</dbReference>
<evidence type="ECO:0000256" key="6">
    <source>
        <dbReference type="ARBA" id="ARBA00022776"/>
    </source>
</evidence>
<evidence type="ECO:0000256" key="2">
    <source>
        <dbReference type="ARBA" id="ARBA00010729"/>
    </source>
</evidence>
<keyword evidence="6" id="KW-0498">Mitosis</keyword>
<evidence type="ECO:0000259" key="11">
    <source>
        <dbReference type="PROSITE" id="PS51230"/>
    </source>
</evidence>
<name>A0A0D2DR26_9EURO</name>
<keyword evidence="3" id="KW-0963">Cytoplasm</keyword>
<dbReference type="InterPro" id="IPR036872">
    <property type="entry name" value="CH_dom_sf"/>
</dbReference>
<dbReference type="FunFam" id="1.20.5.1430:FF:000005">
    <property type="entry name" value="Eb1, isoform E"/>
    <property type="match status" value="1"/>
</dbReference>
<reference evidence="12 13" key="1">
    <citation type="submission" date="2015-01" db="EMBL/GenBank/DDBJ databases">
        <title>The Genome Sequence of Exophiala oligosperma CBS72588.</title>
        <authorList>
            <consortium name="The Broad Institute Genomics Platform"/>
            <person name="Cuomo C."/>
            <person name="de Hoog S."/>
            <person name="Gorbushina A."/>
            <person name="Stielow B."/>
            <person name="Teixiera M."/>
            <person name="Abouelleil A."/>
            <person name="Chapman S.B."/>
            <person name="Priest M."/>
            <person name="Young S.K."/>
            <person name="Wortman J."/>
            <person name="Nusbaum C."/>
            <person name="Birren B."/>
        </authorList>
    </citation>
    <scope>NUCLEOTIDE SEQUENCE [LARGE SCALE GENOMIC DNA]</scope>
    <source>
        <strain evidence="12 13">CBS 72588</strain>
    </source>
</reference>
<proteinExistence type="inferred from homology"/>
<dbReference type="GO" id="GO:0072686">
    <property type="term" value="C:mitotic spindle"/>
    <property type="evidence" value="ECO:0007669"/>
    <property type="project" value="UniProtKB-ARBA"/>
</dbReference>
<evidence type="ECO:0000256" key="3">
    <source>
        <dbReference type="ARBA" id="ARBA00022490"/>
    </source>
</evidence>
<evidence type="ECO:0000256" key="8">
    <source>
        <dbReference type="ARBA" id="ARBA00023306"/>
    </source>
</evidence>
<evidence type="ECO:0000256" key="9">
    <source>
        <dbReference type="PROSITE-ProRule" id="PRU00576"/>
    </source>
</evidence>
<evidence type="ECO:0000256" key="4">
    <source>
        <dbReference type="ARBA" id="ARBA00022618"/>
    </source>
</evidence>
<dbReference type="Gene3D" id="1.10.418.10">
    <property type="entry name" value="Calponin-like domain"/>
    <property type="match status" value="1"/>
</dbReference>
<evidence type="ECO:0000256" key="10">
    <source>
        <dbReference type="SAM" id="MobiDB-lite"/>
    </source>
</evidence>
<dbReference type="FunFam" id="1.10.418.10:FF:000028">
    <property type="entry name" value="RP/EB family microtubule-associated protein"/>
    <property type="match status" value="1"/>
</dbReference>
<keyword evidence="7" id="KW-0206">Cytoskeleton</keyword>
<dbReference type="Gene3D" id="1.20.5.1430">
    <property type="match status" value="1"/>
</dbReference>
<protein>
    <recommendedName>
        <fullName evidence="11">EB1 C-terminal domain-containing protein</fullName>
    </recommendedName>
</protein>
<dbReference type="GeneID" id="27355402"/>
<feature type="region of interest" description="Disordered" evidence="10">
    <location>
        <begin position="148"/>
        <end position="180"/>
    </location>
</feature>
<dbReference type="GO" id="GO:0035372">
    <property type="term" value="P:protein localization to microtubule"/>
    <property type="evidence" value="ECO:0007669"/>
    <property type="project" value="UniProtKB-ARBA"/>
</dbReference>
<evidence type="ECO:0000256" key="1">
    <source>
        <dbReference type="ARBA" id="ARBA00004245"/>
    </source>
</evidence>
<dbReference type="STRING" id="215243.A0A0D2DR26"/>
<evidence type="ECO:0000256" key="5">
    <source>
        <dbReference type="ARBA" id="ARBA00022701"/>
    </source>
</evidence>
<dbReference type="Proteomes" id="UP000053342">
    <property type="component" value="Unassembled WGS sequence"/>
</dbReference>
<comment type="subcellular location">
    <subcellularLocation>
        <location evidence="1">Cytoplasm</location>
        <location evidence="1">Cytoskeleton</location>
    </subcellularLocation>
</comment>
<sequence length="263" mass="29033">MVCFNSTSQKLNNVARGMLLTKGNSHTSTRATTNCRLILESAAFCQLFDSIFMDLPMGRVKFNVNTEYAYIQNFKVLQNCFTRHGIDRTVPVEQLIKCKMQDNLEFLQWSKRFWDQYFPGHDYDAVARRKASGTAGAAPAAVAPAASSRVSTGASTTRKTGATPINRAGPRALSAAGGSSAALKQENDQLKEAIGGLEKERDFYFSKLRDIELLLQTAVEQDPSLEADENGLIKQIQTILYSTEEGFEIPDLEANGAEEPETF</sequence>
<dbReference type="RefSeq" id="XP_016265106.1">
    <property type="nucleotide sequence ID" value="XM_016404101.1"/>
</dbReference>
<evidence type="ECO:0000313" key="13">
    <source>
        <dbReference type="Proteomes" id="UP000053342"/>
    </source>
</evidence>
<feature type="compositionally biased region" description="Low complexity" evidence="10">
    <location>
        <begin position="167"/>
        <end position="180"/>
    </location>
</feature>
<dbReference type="PANTHER" id="PTHR10623">
    <property type="entry name" value="MICROTUBULE-ASSOCIATED PROTEIN RP/EB FAMILY MEMBER"/>
    <property type="match status" value="1"/>
</dbReference>
<dbReference type="SUPFAM" id="SSF47576">
    <property type="entry name" value="Calponin-homology domain, CH-domain"/>
    <property type="match status" value="1"/>
</dbReference>
<dbReference type="OrthoDB" id="2119228at2759"/>
<dbReference type="EMBL" id="KN847334">
    <property type="protein sequence ID" value="KIW44890.1"/>
    <property type="molecule type" value="Genomic_DNA"/>
</dbReference>
<evidence type="ECO:0000256" key="7">
    <source>
        <dbReference type="ARBA" id="ARBA00023212"/>
    </source>
</evidence>
<evidence type="ECO:0000313" key="12">
    <source>
        <dbReference type="EMBL" id="KIW44890.1"/>
    </source>
</evidence>
<dbReference type="GO" id="GO:0051010">
    <property type="term" value="F:microtubule plus-end binding"/>
    <property type="evidence" value="ECO:0007669"/>
    <property type="project" value="UniProtKB-ARBA"/>
</dbReference>
<keyword evidence="4" id="KW-0132">Cell division</keyword>
<keyword evidence="13" id="KW-1185">Reference proteome</keyword>
<dbReference type="GO" id="GO:0035371">
    <property type="term" value="C:microtubule plus-end"/>
    <property type="evidence" value="ECO:0007669"/>
    <property type="project" value="UniProtKB-ARBA"/>
</dbReference>
<accession>A0A0D2DR26</accession>
<dbReference type="VEuPathDB" id="FungiDB:PV06_03328"/>
<dbReference type="PROSITE" id="PS51230">
    <property type="entry name" value="EB1_C"/>
    <property type="match status" value="1"/>
</dbReference>
<feature type="domain" description="EB1 C-terminal" evidence="11">
    <location>
        <begin position="172"/>
        <end position="249"/>
    </location>
</feature>
<dbReference type="GO" id="GO:0051301">
    <property type="term" value="P:cell division"/>
    <property type="evidence" value="ECO:0007669"/>
    <property type="project" value="UniProtKB-KW"/>
</dbReference>
<dbReference type="Pfam" id="PF03271">
    <property type="entry name" value="EB1"/>
    <property type="match status" value="1"/>
</dbReference>
<dbReference type="InterPro" id="IPR027328">
    <property type="entry name" value="MAPRE"/>
</dbReference>
<dbReference type="InterPro" id="IPR004953">
    <property type="entry name" value="EB1_C"/>
</dbReference>
<dbReference type="GO" id="GO:0051233">
    <property type="term" value="C:spindle midzone"/>
    <property type="evidence" value="ECO:0007669"/>
    <property type="project" value="UniProtKB-ARBA"/>
</dbReference>
<keyword evidence="8" id="KW-0131">Cell cycle</keyword>
<comment type="similarity">
    <text evidence="2">Belongs to the MAPRE family.</text>
</comment>
<dbReference type="AlphaFoldDB" id="A0A0D2DR26"/>
<organism evidence="12 13">
    <name type="scientific">Exophiala oligosperma</name>
    <dbReference type="NCBI Taxonomy" id="215243"/>
    <lineage>
        <taxon>Eukaryota</taxon>
        <taxon>Fungi</taxon>
        <taxon>Dikarya</taxon>
        <taxon>Ascomycota</taxon>
        <taxon>Pezizomycotina</taxon>
        <taxon>Eurotiomycetes</taxon>
        <taxon>Chaetothyriomycetidae</taxon>
        <taxon>Chaetothyriales</taxon>
        <taxon>Herpotrichiellaceae</taxon>
        <taxon>Exophiala</taxon>
    </lineage>
</organism>
<dbReference type="InterPro" id="IPR036133">
    <property type="entry name" value="EB1_C_sf"/>
</dbReference>
<gene>
    <name evidence="12" type="ORF">PV06_03328</name>
</gene>